<dbReference type="EMBL" id="BSXN01000471">
    <property type="protein sequence ID" value="GME68703.1"/>
    <property type="molecule type" value="Genomic_DNA"/>
</dbReference>
<keyword evidence="3" id="KW-0479">Metal-binding</keyword>
<comment type="similarity">
    <text evidence="2">Belongs to the gamma-BBH/TMLD family.</text>
</comment>
<organism evidence="8 9">
    <name type="scientific">Candida boidinii</name>
    <name type="common">Yeast</name>
    <dbReference type="NCBI Taxonomy" id="5477"/>
    <lineage>
        <taxon>Eukaryota</taxon>
        <taxon>Fungi</taxon>
        <taxon>Dikarya</taxon>
        <taxon>Ascomycota</taxon>
        <taxon>Saccharomycotina</taxon>
        <taxon>Pichiomycetes</taxon>
        <taxon>Pichiales</taxon>
        <taxon>Pichiaceae</taxon>
        <taxon>Ogataea</taxon>
        <taxon>Ogataea/Candida clade</taxon>
    </lineage>
</organism>
<dbReference type="InterPro" id="IPR042098">
    <property type="entry name" value="TauD-like_sf"/>
</dbReference>
<dbReference type="GO" id="GO:0045329">
    <property type="term" value="P:carnitine biosynthetic process"/>
    <property type="evidence" value="ECO:0007669"/>
    <property type="project" value="TreeGrafter"/>
</dbReference>
<gene>
    <name evidence="8" type="ORF">Cboi02_000181000</name>
</gene>
<evidence type="ECO:0000256" key="6">
    <source>
        <dbReference type="ARBA" id="ARBA00023004"/>
    </source>
</evidence>
<keyword evidence="5" id="KW-0560">Oxidoreductase</keyword>
<dbReference type="GO" id="GO:0051213">
    <property type="term" value="F:dioxygenase activity"/>
    <property type="evidence" value="ECO:0007669"/>
    <property type="project" value="UniProtKB-KW"/>
</dbReference>
<dbReference type="InterPro" id="IPR038492">
    <property type="entry name" value="GBBH-like_N_sf"/>
</dbReference>
<dbReference type="Gene3D" id="3.60.130.10">
    <property type="entry name" value="Clavaminate synthase-like"/>
    <property type="match status" value="1"/>
</dbReference>
<dbReference type="GO" id="GO:0005739">
    <property type="term" value="C:mitochondrion"/>
    <property type="evidence" value="ECO:0007669"/>
    <property type="project" value="TreeGrafter"/>
</dbReference>
<dbReference type="InterPro" id="IPR050411">
    <property type="entry name" value="AlphaKG_dependent_hydroxylases"/>
</dbReference>
<evidence type="ECO:0000256" key="2">
    <source>
        <dbReference type="ARBA" id="ARBA00008654"/>
    </source>
</evidence>
<dbReference type="InterPro" id="IPR003819">
    <property type="entry name" value="TauD/TfdA-like"/>
</dbReference>
<keyword evidence="6" id="KW-0408">Iron</keyword>
<dbReference type="Gene3D" id="3.30.2020.30">
    <property type="match status" value="1"/>
</dbReference>
<evidence type="ECO:0000256" key="1">
    <source>
        <dbReference type="ARBA" id="ARBA00001954"/>
    </source>
</evidence>
<keyword evidence="4" id="KW-0223">Dioxygenase</keyword>
<dbReference type="CDD" id="cd00250">
    <property type="entry name" value="CAS_like"/>
    <property type="match status" value="1"/>
</dbReference>
<keyword evidence="9" id="KW-1185">Reference proteome</keyword>
<protein>
    <submittedName>
        <fullName evidence="8">Unnamed protein product</fullName>
    </submittedName>
</protein>
<evidence type="ECO:0000259" key="7">
    <source>
        <dbReference type="Pfam" id="PF02668"/>
    </source>
</evidence>
<comment type="cofactor">
    <cofactor evidence="1">
        <name>Fe(2+)</name>
        <dbReference type="ChEBI" id="CHEBI:29033"/>
    </cofactor>
</comment>
<dbReference type="AlphaFoldDB" id="A0A9W6SXM3"/>
<dbReference type="PANTHER" id="PTHR10696">
    <property type="entry name" value="GAMMA-BUTYROBETAINE HYDROXYLASE-RELATED"/>
    <property type="match status" value="1"/>
</dbReference>
<comment type="caution">
    <text evidence="8">The sequence shown here is derived from an EMBL/GenBank/DDBJ whole genome shotgun (WGS) entry which is preliminary data.</text>
</comment>
<evidence type="ECO:0000313" key="8">
    <source>
        <dbReference type="EMBL" id="GME68703.1"/>
    </source>
</evidence>
<dbReference type="PANTHER" id="PTHR10696:SF25">
    <property type="entry name" value="OXIDOREDUCTASE AIM17-RELATED"/>
    <property type="match status" value="1"/>
</dbReference>
<dbReference type="SUPFAM" id="SSF51197">
    <property type="entry name" value="Clavaminate synthase-like"/>
    <property type="match status" value="1"/>
</dbReference>
<feature type="domain" description="TauD/TfdA-like" evidence="7">
    <location>
        <begin position="229"/>
        <end position="535"/>
    </location>
</feature>
<dbReference type="GO" id="GO:0046872">
    <property type="term" value="F:metal ion binding"/>
    <property type="evidence" value="ECO:0007669"/>
    <property type="project" value="UniProtKB-KW"/>
</dbReference>
<sequence length="555" mass="63709">MHSHSKRLLSTVVDSPLFNLSKTNKLNINLSPLLALNNPASLRSSNYDRKLSLNINKKQTTTATTTNTNKNTPSPYIFSSKVNRLNNKRLNTTKVSSKPEVQLVSYNKDFITLLINNDLVNYSNVFLRDSCSKPEISIQLDSNQKLFTTASIINNSNISNSPIIDNENNKLIINWIDSNNDPKTIHNTSYSFEFLKKYSNLSTRKSGKIFDHHFKLWDNRVLNGKKFLKIDYLDYLNNDKSLFDSLVSLNDYGLILIENIPKSSSPSDIENDKILTTLANRIGYIRETFYGKIFDVKAIKNPNNIAYSNVELPLHMDLLYYESPPGLQFLYSINNTTKGGESIFVDSFLAAKKISEIDPQAYYALTNVPIPYHYENNNEFYYYSRPLIVEEENFQDYYNSGNNHTIKEVNYSPPFQAPLEFGITHPLLELGGAKNNLIDVLKNDKLKSTASAAAAADNLISRTTSARETGDYYLFKDFLRGLKLFEEIINNDENKFEFKLPENSCVVFNNRRVLHARKSFEFVNESDERWFKGCYIDKDTFMSRLRVLNAKYPIS</sequence>
<evidence type="ECO:0000256" key="5">
    <source>
        <dbReference type="ARBA" id="ARBA00023002"/>
    </source>
</evidence>
<evidence type="ECO:0000256" key="3">
    <source>
        <dbReference type="ARBA" id="ARBA00022723"/>
    </source>
</evidence>
<dbReference type="Proteomes" id="UP001165120">
    <property type="component" value="Unassembled WGS sequence"/>
</dbReference>
<accession>A0A9W6SXM3</accession>
<name>A0A9W6SXM3_CANBO</name>
<evidence type="ECO:0000256" key="4">
    <source>
        <dbReference type="ARBA" id="ARBA00022964"/>
    </source>
</evidence>
<proteinExistence type="inferred from homology"/>
<reference evidence="8" key="1">
    <citation type="submission" date="2023-04" db="EMBL/GenBank/DDBJ databases">
        <title>Candida boidinii NBRC 10035.</title>
        <authorList>
            <person name="Ichikawa N."/>
            <person name="Sato H."/>
            <person name="Tonouchi N."/>
        </authorList>
    </citation>
    <scope>NUCLEOTIDE SEQUENCE</scope>
    <source>
        <strain evidence="8">NBRC 10035</strain>
    </source>
</reference>
<dbReference type="Pfam" id="PF02668">
    <property type="entry name" value="TauD"/>
    <property type="match status" value="1"/>
</dbReference>
<evidence type="ECO:0000313" key="9">
    <source>
        <dbReference type="Proteomes" id="UP001165120"/>
    </source>
</evidence>